<sequence length="182" mass="20123">MELAVTMLLLPVLLLLFKAYCVTLEHQATTGQERSRPPLRLSQLLTRLSGTRNTYIRRNMPVVPAVLIDLQTFRPRTRVGRAICPGLAQRPASRRVTAILPLSQLQVICPTRRSFIGGPEELMFAVTFSRAFGCGGAGALSVALRQCDSEATWKLPLRNDSYQLALATLQLTNAKAARASYR</sequence>
<name>A0A1J7J6I8_9PEZI</name>
<proteinExistence type="predicted"/>
<keyword evidence="1" id="KW-0732">Signal</keyword>
<dbReference type="EMBL" id="KV875098">
    <property type="protein sequence ID" value="OIW28897.1"/>
    <property type="molecule type" value="Genomic_DNA"/>
</dbReference>
<accession>A0A1J7J6I8</accession>
<feature type="chain" id="PRO_5012272748" evidence="1">
    <location>
        <begin position="24"/>
        <end position="182"/>
    </location>
</feature>
<evidence type="ECO:0000313" key="3">
    <source>
        <dbReference type="Proteomes" id="UP000182658"/>
    </source>
</evidence>
<evidence type="ECO:0000256" key="1">
    <source>
        <dbReference type="SAM" id="SignalP"/>
    </source>
</evidence>
<dbReference type="InParanoid" id="A0A1J7J6I8"/>
<reference evidence="2 3" key="1">
    <citation type="submission" date="2016-10" db="EMBL/GenBank/DDBJ databases">
        <title>Draft genome sequence of Coniochaeta ligniaria NRRL30616, a lignocellulolytic fungus for bioabatement of inhibitors in plant biomass hydrolysates.</title>
        <authorList>
            <consortium name="DOE Joint Genome Institute"/>
            <person name="Jimenez D.J."/>
            <person name="Hector R.E."/>
            <person name="Riley R."/>
            <person name="Sun H."/>
            <person name="Grigoriev I.V."/>
            <person name="Van Elsas J.D."/>
            <person name="Nichols N.N."/>
        </authorList>
    </citation>
    <scope>NUCLEOTIDE SEQUENCE [LARGE SCALE GENOMIC DNA]</scope>
    <source>
        <strain evidence="2 3">NRRL 30616</strain>
    </source>
</reference>
<gene>
    <name evidence="2" type="ORF">CONLIGDRAFT_645055</name>
</gene>
<dbReference type="AlphaFoldDB" id="A0A1J7J6I8"/>
<organism evidence="2 3">
    <name type="scientific">Coniochaeta ligniaria NRRL 30616</name>
    <dbReference type="NCBI Taxonomy" id="1408157"/>
    <lineage>
        <taxon>Eukaryota</taxon>
        <taxon>Fungi</taxon>
        <taxon>Dikarya</taxon>
        <taxon>Ascomycota</taxon>
        <taxon>Pezizomycotina</taxon>
        <taxon>Sordariomycetes</taxon>
        <taxon>Sordariomycetidae</taxon>
        <taxon>Coniochaetales</taxon>
        <taxon>Coniochaetaceae</taxon>
        <taxon>Coniochaeta</taxon>
    </lineage>
</organism>
<dbReference type="Proteomes" id="UP000182658">
    <property type="component" value="Unassembled WGS sequence"/>
</dbReference>
<protein>
    <submittedName>
        <fullName evidence="2">Uncharacterized protein</fullName>
    </submittedName>
</protein>
<keyword evidence="3" id="KW-1185">Reference proteome</keyword>
<feature type="signal peptide" evidence="1">
    <location>
        <begin position="1"/>
        <end position="23"/>
    </location>
</feature>
<evidence type="ECO:0000313" key="2">
    <source>
        <dbReference type="EMBL" id="OIW28897.1"/>
    </source>
</evidence>